<gene>
    <name evidence="2" type="ORF">EDD18DRAFT_1351132</name>
</gene>
<evidence type="ECO:0000313" key="2">
    <source>
        <dbReference type="EMBL" id="KAK0498448.1"/>
    </source>
</evidence>
<dbReference type="Proteomes" id="UP001175228">
    <property type="component" value="Unassembled WGS sequence"/>
</dbReference>
<protein>
    <submittedName>
        <fullName evidence="2">Uncharacterized protein</fullName>
    </submittedName>
</protein>
<proteinExistence type="predicted"/>
<sequence>MPILIQKRIDIGLSDQNRTFIKACRYLLEAAINLAFPNELNEEFDSEDQLPVSLKEMMSGFDEHREPGGSDSDSEGIWDTLSTSSSPLTTKFDSNNSHESGVSGLLPGSEVPITFENDPVVASNPQNESRRTVSSISVRFQIVDIVLPGQARI</sequence>
<dbReference type="EMBL" id="JAUEPU010000011">
    <property type="protein sequence ID" value="KAK0498448.1"/>
    <property type="molecule type" value="Genomic_DNA"/>
</dbReference>
<feature type="compositionally biased region" description="Polar residues" evidence="1">
    <location>
        <begin position="91"/>
        <end position="100"/>
    </location>
</feature>
<keyword evidence="3" id="KW-1185">Reference proteome</keyword>
<reference evidence="2" key="1">
    <citation type="submission" date="2023-06" db="EMBL/GenBank/DDBJ databases">
        <authorList>
            <consortium name="Lawrence Berkeley National Laboratory"/>
            <person name="Ahrendt S."/>
            <person name="Sahu N."/>
            <person name="Indic B."/>
            <person name="Wong-Bajracharya J."/>
            <person name="Merenyi Z."/>
            <person name="Ke H.-M."/>
            <person name="Monk M."/>
            <person name="Kocsube S."/>
            <person name="Drula E."/>
            <person name="Lipzen A."/>
            <person name="Balint B."/>
            <person name="Henrissat B."/>
            <person name="Andreopoulos B."/>
            <person name="Martin F.M."/>
            <person name="Harder C.B."/>
            <person name="Rigling D."/>
            <person name="Ford K.L."/>
            <person name="Foster G.D."/>
            <person name="Pangilinan J."/>
            <person name="Papanicolaou A."/>
            <person name="Barry K."/>
            <person name="LaButti K."/>
            <person name="Viragh M."/>
            <person name="Koriabine M."/>
            <person name="Yan M."/>
            <person name="Riley R."/>
            <person name="Champramary S."/>
            <person name="Plett K.L."/>
            <person name="Tsai I.J."/>
            <person name="Slot J."/>
            <person name="Sipos G."/>
            <person name="Plett J."/>
            <person name="Nagy L.G."/>
            <person name="Grigoriev I.V."/>
        </authorList>
    </citation>
    <scope>NUCLEOTIDE SEQUENCE</scope>
    <source>
        <strain evidence="2">HWK02</strain>
    </source>
</reference>
<evidence type="ECO:0000256" key="1">
    <source>
        <dbReference type="SAM" id="MobiDB-lite"/>
    </source>
</evidence>
<dbReference type="AlphaFoldDB" id="A0AA39UQK4"/>
<name>A0AA39UQK4_9AGAR</name>
<feature type="compositionally biased region" description="Low complexity" evidence="1">
    <location>
        <begin position="80"/>
        <end position="90"/>
    </location>
</feature>
<accession>A0AA39UQK4</accession>
<organism evidence="2 3">
    <name type="scientific">Armillaria luteobubalina</name>
    <dbReference type="NCBI Taxonomy" id="153913"/>
    <lineage>
        <taxon>Eukaryota</taxon>
        <taxon>Fungi</taxon>
        <taxon>Dikarya</taxon>
        <taxon>Basidiomycota</taxon>
        <taxon>Agaricomycotina</taxon>
        <taxon>Agaricomycetes</taxon>
        <taxon>Agaricomycetidae</taxon>
        <taxon>Agaricales</taxon>
        <taxon>Marasmiineae</taxon>
        <taxon>Physalacriaceae</taxon>
        <taxon>Armillaria</taxon>
    </lineage>
</organism>
<evidence type="ECO:0000313" key="3">
    <source>
        <dbReference type="Proteomes" id="UP001175228"/>
    </source>
</evidence>
<feature type="region of interest" description="Disordered" evidence="1">
    <location>
        <begin position="59"/>
        <end position="109"/>
    </location>
</feature>
<comment type="caution">
    <text evidence="2">The sequence shown here is derived from an EMBL/GenBank/DDBJ whole genome shotgun (WGS) entry which is preliminary data.</text>
</comment>